<keyword evidence="2" id="KW-1185">Reference proteome</keyword>
<sequence length="66" mass="6875">ARGMTICGARRGPGMLLAEALLAARGAGHWAPGARVSLYILFLFFAAAAREREGGGLARVLHPTSI</sequence>
<evidence type="ECO:0000313" key="2">
    <source>
        <dbReference type="Proteomes" id="UP000265520"/>
    </source>
</evidence>
<organism evidence="1 2">
    <name type="scientific">Trifolium medium</name>
    <dbReference type="NCBI Taxonomy" id="97028"/>
    <lineage>
        <taxon>Eukaryota</taxon>
        <taxon>Viridiplantae</taxon>
        <taxon>Streptophyta</taxon>
        <taxon>Embryophyta</taxon>
        <taxon>Tracheophyta</taxon>
        <taxon>Spermatophyta</taxon>
        <taxon>Magnoliopsida</taxon>
        <taxon>eudicotyledons</taxon>
        <taxon>Gunneridae</taxon>
        <taxon>Pentapetalae</taxon>
        <taxon>rosids</taxon>
        <taxon>fabids</taxon>
        <taxon>Fabales</taxon>
        <taxon>Fabaceae</taxon>
        <taxon>Papilionoideae</taxon>
        <taxon>50 kb inversion clade</taxon>
        <taxon>NPAAA clade</taxon>
        <taxon>Hologalegina</taxon>
        <taxon>IRL clade</taxon>
        <taxon>Trifolieae</taxon>
        <taxon>Trifolium</taxon>
    </lineage>
</organism>
<dbReference type="Proteomes" id="UP000265520">
    <property type="component" value="Unassembled WGS sequence"/>
</dbReference>
<proteinExistence type="predicted"/>
<name>A0A392S7G7_9FABA</name>
<comment type="caution">
    <text evidence="1">The sequence shown here is derived from an EMBL/GenBank/DDBJ whole genome shotgun (WGS) entry which is preliminary data.</text>
</comment>
<feature type="non-terminal residue" evidence="1">
    <location>
        <position position="1"/>
    </location>
</feature>
<reference evidence="1 2" key="1">
    <citation type="journal article" date="2018" name="Front. Plant Sci.">
        <title>Red Clover (Trifolium pratense) and Zigzag Clover (T. medium) - A Picture of Genomic Similarities and Differences.</title>
        <authorList>
            <person name="Dluhosova J."/>
            <person name="Istvanek J."/>
            <person name="Nedelnik J."/>
            <person name="Repkova J."/>
        </authorList>
    </citation>
    <scope>NUCLEOTIDE SEQUENCE [LARGE SCALE GENOMIC DNA]</scope>
    <source>
        <strain evidence="2">cv. 10/8</strain>
        <tissue evidence="1">Leaf</tissue>
    </source>
</reference>
<dbReference type="EMBL" id="LXQA010323993">
    <property type="protein sequence ID" value="MCI43940.1"/>
    <property type="molecule type" value="Genomic_DNA"/>
</dbReference>
<dbReference type="AlphaFoldDB" id="A0A392S7G7"/>
<evidence type="ECO:0000313" key="1">
    <source>
        <dbReference type="EMBL" id="MCI43940.1"/>
    </source>
</evidence>
<protein>
    <submittedName>
        <fullName evidence="1">Uncharacterized protein</fullName>
    </submittedName>
</protein>
<accession>A0A392S7G7</accession>